<reference evidence="3" key="1">
    <citation type="submission" date="2021-06" db="EMBL/GenBank/DDBJ databases">
        <authorList>
            <person name="Hodson N. C."/>
            <person name="Mongue J. A."/>
            <person name="Jaron S. K."/>
        </authorList>
    </citation>
    <scope>NUCLEOTIDE SEQUENCE</scope>
</reference>
<dbReference type="OrthoDB" id="420046at2759"/>
<protein>
    <recommendedName>
        <fullName evidence="2">Aminotransferase class V domain-containing protein</fullName>
    </recommendedName>
</protein>
<accession>A0A8J2L7E0</accession>
<dbReference type="Pfam" id="PF00266">
    <property type="entry name" value="Aminotran_5"/>
    <property type="match status" value="1"/>
</dbReference>
<gene>
    <name evidence="3" type="ORF">AFUS01_LOCUS27668</name>
</gene>
<dbReference type="InterPro" id="IPR000192">
    <property type="entry name" value="Aminotrans_V_dom"/>
</dbReference>
<dbReference type="AlphaFoldDB" id="A0A8J2L7E0"/>
<feature type="non-terminal residue" evidence="3">
    <location>
        <position position="196"/>
    </location>
</feature>
<dbReference type="PANTHER" id="PTHR43586">
    <property type="entry name" value="CYSTEINE DESULFURASE"/>
    <property type="match status" value="1"/>
</dbReference>
<evidence type="ECO:0000259" key="2">
    <source>
        <dbReference type="Pfam" id="PF00266"/>
    </source>
</evidence>
<evidence type="ECO:0000313" key="3">
    <source>
        <dbReference type="EMBL" id="CAG7817083.1"/>
    </source>
</evidence>
<dbReference type="PANTHER" id="PTHR43586:SF8">
    <property type="entry name" value="CYSTEINE DESULFURASE 1, CHLOROPLASTIC"/>
    <property type="match status" value="1"/>
</dbReference>
<evidence type="ECO:0000256" key="1">
    <source>
        <dbReference type="ARBA" id="ARBA00022898"/>
    </source>
</evidence>
<comment type="caution">
    <text evidence="3">The sequence shown here is derived from an EMBL/GenBank/DDBJ whole genome shotgun (WGS) entry which is preliminary data.</text>
</comment>
<dbReference type="EMBL" id="CAJVCH010385470">
    <property type="protein sequence ID" value="CAG7817083.1"/>
    <property type="molecule type" value="Genomic_DNA"/>
</dbReference>
<organism evidence="3 4">
    <name type="scientific">Allacma fusca</name>
    <dbReference type="NCBI Taxonomy" id="39272"/>
    <lineage>
        <taxon>Eukaryota</taxon>
        <taxon>Metazoa</taxon>
        <taxon>Ecdysozoa</taxon>
        <taxon>Arthropoda</taxon>
        <taxon>Hexapoda</taxon>
        <taxon>Collembola</taxon>
        <taxon>Symphypleona</taxon>
        <taxon>Sminthuridae</taxon>
        <taxon>Allacma</taxon>
    </lineage>
</organism>
<feature type="domain" description="Aminotransferase class V" evidence="2">
    <location>
        <begin position="65"/>
        <end position="194"/>
    </location>
</feature>
<sequence>MFFKRKQKKTKVDKPYWNSHSALNSIDFEVQKLCKQLSSKDKFLHDQVIGRDAGFFGPFGERKCVYFDTTASGKSLGIVEDFITKKVLPYYANTHTSISYTSFVMSSYREEARNIVKETVGASEEDVLIFCGSGTTTAIHKLIHILAIQKDNSPVVFLGPFEHHSNLLPWRETGARVINVPVDSFGVMDLQYLECQ</sequence>
<keyword evidence="1" id="KW-0663">Pyridoxal phosphate</keyword>
<proteinExistence type="predicted"/>
<dbReference type="Proteomes" id="UP000708208">
    <property type="component" value="Unassembled WGS sequence"/>
</dbReference>
<name>A0A8J2L7E0_9HEXA</name>
<evidence type="ECO:0000313" key="4">
    <source>
        <dbReference type="Proteomes" id="UP000708208"/>
    </source>
</evidence>
<keyword evidence="4" id="KW-1185">Reference proteome</keyword>